<name>A0A6S7GHL5_PARCT</name>
<dbReference type="EMBL" id="CACRXK020002154">
    <property type="protein sequence ID" value="CAB3992934.1"/>
    <property type="molecule type" value="Genomic_DNA"/>
</dbReference>
<evidence type="ECO:0000313" key="2">
    <source>
        <dbReference type="EMBL" id="CAB3992934.1"/>
    </source>
</evidence>
<organism evidence="2 3">
    <name type="scientific">Paramuricea clavata</name>
    <name type="common">Red gorgonian</name>
    <name type="synonym">Violescent sea-whip</name>
    <dbReference type="NCBI Taxonomy" id="317549"/>
    <lineage>
        <taxon>Eukaryota</taxon>
        <taxon>Metazoa</taxon>
        <taxon>Cnidaria</taxon>
        <taxon>Anthozoa</taxon>
        <taxon>Octocorallia</taxon>
        <taxon>Malacalcyonacea</taxon>
        <taxon>Plexauridae</taxon>
        <taxon>Paramuricea</taxon>
    </lineage>
</organism>
<feature type="compositionally biased region" description="Low complexity" evidence="1">
    <location>
        <begin position="41"/>
        <end position="54"/>
    </location>
</feature>
<dbReference type="Proteomes" id="UP001152795">
    <property type="component" value="Unassembled WGS sequence"/>
</dbReference>
<feature type="region of interest" description="Disordered" evidence="1">
    <location>
        <begin position="773"/>
        <end position="796"/>
    </location>
</feature>
<feature type="region of interest" description="Disordered" evidence="1">
    <location>
        <begin position="1"/>
        <end position="56"/>
    </location>
</feature>
<evidence type="ECO:0000256" key="1">
    <source>
        <dbReference type="SAM" id="MobiDB-lite"/>
    </source>
</evidence>
<feature type="region of interest" description="Disordered" evidence="1">
    <location>
        <begin position="967"/>
        <end position="988"/>
    </location>
</feature>
<feature type="region of interest" description="Disordered" evidence="1">
    <location>
        <begin position="198"/>
        <end position="274"/>
    </location>
</feature>
<feature type="compositionally biased region" description="Polar residues" evidence="1">
    <location>
        <begin position="589"/>
        <end position="604"/>
    </location>
</feature>
<evidence type="ECO:0000313" key="3">
    <source>
        <dbReference type="Proteomes" id="UP001152795"/>
    </source>
</evidence>
<feature type="region of interest" description="Disordered" evidence="1">
    <location>
        <begin position="802"/>
        <end position="821"/>
    </location>
</feature>
<gene>
    <name evidence="2" type="ORF">PACLA_8A050008</name>
</gene>
<feature type="compositionally biased region" description="Basic and acidic residues" evidence="1">
    <location>
        <begin position="204"/>
        <end position="222"/>
    </location>
</feature>
<feature type="region of interest" description="Disordered" evidence="1">
    <location>
        <begin position="1294"/>
        <end position="1351"/>
    </location>
</feature>
<feature type="compositionally biased region" description="Basic and acidic residues" evidence="1">
    <location>
        <begin position="253"/>
        <end position="262"/>
    </location>
</feature>
<feature type="compositionally biased region" description="Polar residues" evidence="1">
    <location>
        <begin position="1294"/>
        <end position="1333"/>
    </location>
</feature>
<accession>A0A6S7GHL5</accession>
<feature type="compositionally biased region" description="Polar residues" evidence="1">
    <location>
        <begin position="321"/>
        <end position="338"/>
    </location>
</feature>
<feature type="region of interest" description="Disordered" evidence="1">
    <location>
        <begin position="696"/>
        <end position="730"/>
    </location>
</feature>
<sequence length="1429" mass="153596">MMRKGKDLPSSSVKGTSRIPKPVSGNNSKVEEQDGSKSRNLRSNSRSTSSTRPIRINRDCLKGIRTTPDRVVKRTRPFIQKLNSNGGSNATSPTSAIKLRVPASSVIKPRAPVPRITTHCCVKPVISQTTTQSTRVLRSHAVSTSSVQSSKTDSSAVAKLSTTSTPTSTRILRTRALSSRDAVTTNIPKFTWNLRRRSSVSKTTKGDETKPLCKHGAGKEAEGTTVAKRLAPAKDASLCSKQKKQEAPLVNTEQKKSHKVLEVKQSQPQQQPKKVDLVLSKEENHHDELKFSKPCLEKVEIKTLVVSQGKALGGAKHEEPASQQAEAQLNKHQPTTNKSESKQELDLKKFGITPVLVTAKPLVGEPYLEERPLTPEISEVKILGKDTEERLSDDAEEIPSVQTAPEPALATKLLVGEHSLDERPVTPEVFDVKSLAKDTEGKLSQVAETISSAKTSTPVLAKELSGETVAHAEVEASEVPRTPLAKDVPEKHLLGSIETPLAKELQATVEASPLGKDQPSSDEKPACQVEIPPVTKQKCEEKSFRDDIPVVKTRLEEQITLTTSEVILQNCRGEPSIVVADLPPVKTTEASNVLEGSQTTSTKPSKPPSHVETAKLEDSKLSENPKAELQFAGKRKCEENVSDNTRAVKSRLENEITLKTSEVFLQNCRDVPSITVADISSVKTPALVEAVDQLQAEKSSKSLPAEPTTVVKEQPNPVTTSARSKPTGDACEQLTDAEKIAASQDNPTLSESLASSENAKSLGQSFLGEARTELVHQRRSKSTKRPAGQPITNDLLTKKRRSLSAENGQHEPSPFGLPLQADSSQTMDIGRVTPAASNQSMEIDTSGILPFVFRFPSALNTPNGLNSSDDMELCDSGSSQIILSPFGINQQFVRSVFGCQTFGFTSQPTGQPRFGVNQATSQPFSFGSSQAQNSLQTGPAVNGFNASTFGNVPGLAQATNQAQQMFGSVPRAPPLPTTGFNQTGSKVFGNQSLQNNQQLFGVSFNHPPQTFGNIPKAPPLPAGILKQSGNHVFGSVPQPSAMFGNVPKAPPLPIGGFNKISNHHFTFGSAPLQTNQPLPMSGVSFNQANTPQIFGNPPVLNIRPTLTNSDGSRRKFIFTKGCKRHNVAKPPLSLNQTGNQPTKVFGNAFQPSPQHVFAGFSMVQSPTPMESEDVSNLSGNGHLVGGLNNQPSNVWNLFGQKNGGNQVMFDCGQTSTVFGSLQSTPGQHLSDHSMEESVMLPHRTTVSCFTISITQTSPQRTLSLPQMAGTSAVGGPSPLSILKPSMFAGTSFTNSVSPTGIPRETSTNISCETPTTRETSTNISCETSTNSQESEVEPRKETKPSGDEEHKTTLHKIFSSVSSLNSTCSNLSDCQSEIDALIDILSDSISNCSLEDNPAPTDMGELVEKFKTLSLADKPLDSDAKASEH</sequence>
<keyword evidence="3" id="KW-1185">Reference proteome</keyword>
<dbReference type="OrthoDB" id="10688095at2759"/>
<feature type="compositionally biased region" description="Polar residues" evidence="1">
    <location>
        <begin position="978"/>
        <end position="988"/>
    </location>
</feature>
<proteinExistence type="predicted"/>
<feature type="compositionally biased region" description="Basic and acidic residues" evidence="1">
    <location>
        <begin position="612"/>
        <end position="623"/>
    </location>
</feature>
<feature type="region of interest" description="Disordered" evidence="1">
    <location>
        <begin position="589"/>
        <end position="623"/>
    </location>
</feature>
<feature type="compositionally biased region" description="Basic and acidic residues" evidence="1">
    <location>
        <begin position="1336"/>
        <end position="1351"/>
    </location>
</feature>
<protein>
    <submittedName>
        <fullName evidence="2">Uncharacterized protein</fullName>
    </submittedName>
</protein>
<comment type="caution">
    <text evidence="2">The sequence shown here is derived from an EMBL/GenBank/DDBJ whole genome shotgun (WGS) entry which is preliminary data.</text>
</comment>
<feature type="region of interest" description="Disordered" evidence="1">
    <location>
        <begin position="312"/>
        <end position="344"/>
    </location>
</feature>
<reference evidence="2" key="1">
    <citation type="submission" date="2020-04" db="EMBL/GenBank/DDBJ databases">
        <authorList>
            <person name="Alioto T."/>
            <person name="Alioto T."/>
            <person name="Gomez Garrido J."/>
        </authorList>
    </citation>
    <scope>NUCLEOTIDE SEQUENCE</scope>
    <source>
        <strain evidence="2">A484AB</strain>
    </source>
</reference>